<dbReference type="Proteomes" id="UP000094025">
    <property type="component" value="Unassembled WGS sequence"/>
</dbReference>
<dbReference type="InterPro" id="IPR003960">
    <property type="entry name" value="ATPase_AAA_CS"/>
</dbReference>
<sequence length="630" mass="68994">MRSRLQKSEFRKLAKSPAVFLAYCGMRRALRHSPLMSGKQKHRGLTIFVTPPRYRTDEYRDAAEYLDRIDRDTDWVLAGKRIHAVGSGRKKSKLQNEDLSIFDLDELSIIITADLRNVPHELCFAADEILEIAPPSARHVQAARILSSRSPFADEIASAVAAKPQKMIIAALARRELNEGDLSELSQLGMAAAEGPSLFELPGYEREKAWARLVANDVALWRQDKLEWSEVGSGALVYGPPGTGKTQFGQAFANALGLKFVSTTVGKWQKAGHLDDTLRAMHQSFADAAAADGAVLFIDEFDSLGHRGMLHGERYQLYWQMVINEFLSLMTRLPDGVIVIGATNYRELIDPAVLRSGRIEEHFELSLPDNQTRAEILSYHLKGVIDAASLADSVANLEGMSGSDLEKVARNARRRSRAKGRAVGIEDVAAVLPARVKYSPEAQFRLGVHESGHAMVALAVGFAKTATITVRQTFDPRAHSNAGGETSYELFEDWVPTENSLLDRIAVALAGMAAEQVIFGDRSLGSGGVDGSDVERATTIARRLVASYGLGSTPIFIKDIEALKDSPLPAVIEDEVMQILDAQYQRVLEMLEMEGDQIVALAKDSMLHRSVRVESRNGAVLPDPGAAPDG</sequence>
<dbReference type="Pfam" id="PF01434">
    <property type="entry name" value="Peptidase_M41"/>
    <property type="match status" value="1"/>
</dbReference>
<dbReference type="CDD" id="cd19481">
    <property type="entry name" value="RecA-like_protease"/>
    <property type="match status" value="1"/>
</dbReference>
<dbReference type="PANTHER" id="PTHR23076:SF97">
    <property type="entry name" value="ATP-DEPENDENT ZINC METALLOPROTEASE YME1L1"/>
    <property type="match status" value="1"/>
</dbReference>
<evidence type="ECO:0000256" key="1">
    <source>
        <dbReference type="RuleBase" id="RU003651"/>
    </source>
</evidence>
<comment type="similarity">
    <text evidence="1">Belongs to the AAA ATPase family.</text>
</comment>
<dbReference type="OrthoDB" id="9809379at2"/>
<dbReference type="GO" id="GO:0030163">
    <property type="term" value="P:protein catabolic process"/>
    <property type="evidence" value="ECO:0007669"/>
    <property type="project" value="TreeGrafter"/>
</dbReference>
<dbReference type="Gene3D" id="3.40.50.300">
    <property type="entry name" value="P-loop containing nucleotide triphosphate hydrolases"/>
    <property type="match status" value="1"/>
</dbReference>
<keyword evidence="1" id="KW-0547">Nucleotide-binding</keyword>
<dbReference type="GO" id="GO:0004176">
    <property type="term" value="F:ATP-dependent peptidase activity"/>
    <property type="evidence" value="ECO:0007669"/>
    <property type="project" value="InterPro"/>
</dbReference>
<dbReference type="STRING" id="1472378.AU381_16750"/>
<dbReference type="InterPro" id="IPR027417">
    <property type="entry name" value="P-loop_NTPase"/>
</dbReference>
<proteinExistence type="inferred from homology"/>
<dbReference type="GO" id="GO:0005524">
    <property type="term" value="F:ATP binding"/>
    <property type="evidence" value="ECO:0007669"/>
    <property type="project" value="UniProtKB-KW"/>
</dbReference>
<dbReference type="InterPro" id="IPR003593">
    <property type="entry name" value="AAA+_ATPase"/>
</dbReference>
<dbReference type="EMBL" id="LPUX01000065">
    <property type="protein sequence ID" value="OAP35831.1"/>
    <property type="molecule type" value="Genomic_DNA"/>
</dbReference>
<dbReference type="SUPFAM" id="SSF140990">
    <property type="entry name" value="FtsH protease domain-like"/>
    <property type="match status" value="1"/>
</dbReference>
<organism evidence="3 4">
    <name type="scientific">Sinorhizobium glycinis</name>
    <dbReference type="NCBI Taxonomy" id="1472378"/>
    <lineage>
        <taxon>Bacteria</taxon>
        <taxon>Pseudomonadati</taxon>
        <taxon>Pseudomonadota</taxon>
        <taxon>Alphaproteobacteria</taxon>
        <taxon>Hyphomicrobiales</taxon>
        <taxon>Rhizobiaceae</taxon>
        <taxon>Sinorhizobium/Ensifer group</taxon>
        <taxon>Sinorhizobium</taxon>
    </lineage>
</organism>
<keyword evidence="1" id="KW-0067">ATP-binding</keyword>
<dbReference type="AlphaFoldDB" id="A0A178XKQ8"/>
<dbReference type="GO" id="GO:0006508">
    <property type="term" value="P:proteolysis"/>
    <property type="evidence" value="ECO:0007669"/>
    <property type="project" value="InterPro"/>
</dbReference>
<dbReference type="SMART" id="SM00382">
    <property type="entry name" value="AAA"/>
    <property type="match status" value="1"/>
</dbReference>
<dbReference type="Gene3D" id="1.10.8.60">
    <property type="match status" value="1"/>
</dbReference>
<reference evidence="3 4" key="1">
    <citation type="journal article" date="2016" name="Int. J. Syst. Evol. Microbiol.">
        <title>Ensifer glycinis sp. nov., an novel rhizobial species associated with Glycine spp.</title>
        <authorList>
            <person name="Yan H."/>
            <person name="Yan J."/>
            <person name="Sui X.H."/>
            <person name="Wang E.T."/>
            <person name="Chen W.X."/>
            <person name="Zhang X.X."/>
            <person name="Chen W.F."/>
        </authorList>
    </citation>
    <scope>NUCLEOTIDE SEQUENCE [LARGE SCALE GENOMIC DNA]</scope>
    <source>
        <strain evidence="3 4">CCBAU 23380</strain>
    </source>
</reference>
<dbReference type="Pfam" id="PF00004">
    <property type="entry name" value="AAA"/>
    <property type="match status" value="1"/>
</dbReference>
<protein>
    <recommendedName>
        <fullName evidence="2">AAA+ ATPase domain-containing protein</fullName>
    </recommendedName>
</protein>
<dbReference type="GO" id="GO:0005886">
    <property type="term" value="C:plasma membrane"/>
    <property type="evidence" value="ECO:0007669"/>
    <property type="project" value="TreeGrafter"/>
</dbReference>
<evidence type="ECO:0000259" key="2">
    <source>
        <dbReference type="SMART" id="SM00382"/>
    </source>
</evidence>
<dbReference type="PROSITE" id="PS00674">
    <property type="entry name" value="AAA"/>
    <property type="match status" value="1"/>
</dbReference>
<gene>
    <name evidence="3" type="ORF">AU381_16750</name>
</gene>
<accession>A0A178XKQ8</accession>
<dbReference type="InterPro" id="IPR000642">
    <property type="entry name" value="Peptidase_M41"/>
</dbReference>
<comment type="caution">
    <text evidence="3">The sequence shown here is derived from an EMBL/GenBank/DDBJ whole genome shotgun (WGS) entry which is preliminary data.</text>
</comment>
<dbReference type="Gene3D" id="1.20.58.760">
    <property type="entry name" value="Peptidase M41"/>
    <property type="match status" value="1"/>
</dbReference>
<name>A0A178XKQ8_9HYPH</name>
<feature type="domain" description="AAA+ ATPase" evidence="2">
    <location>
        <begin position="231"/>
        <end position="369"/>
    </location>
</feature>
<dbReference type="GO" id="GO:0016887">
    <property type="term" value="F:ATP hydrolysis activity"/>
    <property type="evidence" value="ECO:0007669"/>
    <property type="project" value="InterPro"/>
</dbReference>
<evidence type="ECO:0000313" key="3">
    <source>
        <dbReference type="EMBL" id="OAP35831.1"/>
    </source>
</evidence>
<dbReference type="InterPro" id="IPR003959">
    <property type="entry name" value="ATPase_AAA_core"/>
</dbReference>
<dbReference type="InterPro" id="IPR037219">
    <property type="entry name" value="Peptidase_M41-like"/>
</dbReference>
<keyword evidence="4" id="KW-1185">Reference proteome</keyword>
<evidence type="ECO:0000313" key="4">
    <source>
        <dbReference type="Proteomes" id="UP000094025"/>
    </source>
</evidence>
<dbReference type="GO" id="GO:0004222">
    <property type="term" value="F:metalloendopeptidase activity"/>
    <property type="evidence" value="ECO:0007669"/>
    <property type="project" value="InterPro"/>
</dbReference>
<dbReference type="PANTHER" id="PTHR23076">
    <property type="entry name" value="METALLOPROTEASE M41 FTSH"/>
    <property type="match status" value="1"/>
</dbReference>
<dbReference type="SUPFAM" id="SSF52540">
    <property type="entry name" value="P-loop containing nucleoside triphosphate hydrolases"/>
    <property type="match status" value="1"/>
</dbReference>